<dbReference type="PATRIC" id="fig|286156.4.peg.4610"/>
<name>A0A1C0TZ04_9GAMM</name>
<organism evidence="1 2">
    <name type="scientific">Photorhabdus australis subsp. thailandensis</name>
    <dbReference type="NCBI Taxonomy" id="2805096"/>
    <lineage>
        <taxon>Bacteria</taxon>
        <taxon>Pseudomonadati</taxon>
        <taxon>Pseudomonadota</taxon>
        <taxon>Gammaproteobacteria</taxon>
        <taxon>Enterobacterales</taxon>
        <taxon>Morganellaceae</taxon>
        <taxon>Photorhabdus</taxon>
    </lineage>
</organism>
<proteinExistence type="predicted"/>
<sequence length="206" mass="23648">MSNIALTDIQFIDLMNEMRQHAKRMLNDPKIEPFVPSTSELQAYANMLEEQYANVNITENKKIDGIINELKDSVKSGANSISQVSKTSVTDSTQKYQNAIISDPDNADQDWIDNMNKSRQRTKDENNRQIDSSYDKAIKFGLQYPEARAAIQSFMEKTGTFFSNLFGRISSFILDAARQLTEWLSRAWESIKSFFERISSWISNSF</sequence>
<comment type="caution">
    <text evidence="1">The sequence shown here is derived from an EMBL/GenBank/DDBJ whole genome shotgun (WGS) entry which is preliminary data.</text>
</comment>
<evidence type="ECO:0000313" key="2">
    <source>
        <dbReference type="Proteomes" id="UP000093476"/>
    </source>
</evidence>
<evidence type="ECO:0000313" key="1">
    <source>
        <dbReference type="EMBL" id="OCQ50912.1"/>
    </source>
</evidence>
<gene>
    <name evidence="1" type="ORF">Ppb6_04010</name>
</gene>
<dbReference type="RefSeq" id="WP_036771094.1">
    <property type="nucleotide sequence ID" value="NZ_CAWMQZ010000187.1"/>
</dbReference>
<dbReference type="EMBL" id="LOMY01000187">
    <property type="protein sequence ID" value="OCQ50912.1"/>
    <property type="molecule type" value="Genomic_DNA"/>
</dbReference>
<accession>A0A1C0TZ04</accession>
<protein>
    <submittedName>
        <fullName evidence="1">Uncharacterized protein</fullName>
    </submittedName>
</protein>
<keyword evidence="2" id="KW-1185">Reference proteome</keyword>
<dbReference type="AlphaFoldDB" id="A0A1C0TZ04"/>
<dbReference type="Proteomes" id="UP000093476">
    <property type="component" value="Unassembled WGS sequence"/>
</dbReference>
<reference evidence="1 2" key="1">
    <citation type="submission" date="2015-12" db="EMBL/GenBank/DDBJ databases">
        <title>Genome comparisons provide insights into the role of secondary metabolites in the pathogenic phase of the Photorhabdus life cycle.</title>
        <authorList>
            <person name="Tobias N.J."/>
            <person name="Mishra B."/>
            <person name="Gupta D.K."/>
            <person name="Thines M."/>
            <person name="Stinear T.P."/>
            <person name="Bode H.B."/>
        </authorList>
    </citation>
    <scope>NUCLEOTIDE SEQUENCE [LARGE SCALE GENOMIC DNA]</scope>
    <source>
        <strain evidence="1 2">PB68.1</strain>
    </source>
</reference>